<keyword evidence="5 7" id="KW-0496">Mitochondrion</keyword>
<keyword evidence="2 7" id="KW-0812">Transmembrane</keyword>
<keyword evidence="4 7" id="KW-1133">Transmembrane helix</keyword>
<evidence type="ECO:0000256" key="5">
    <source>
        <dbReference type="ARBA" id="ARBA00023128"/>
    </source>
</evidence>
<dbReference type="PANTHER" id="PTHR15415">
    <property type="entry name" value="MITOFILIN"/>
    <property type="match status" value="1"/>
</dbReference>
<dbReference type="GO" id="GO:0061617">
    <property type="term" value="C:MICOS complex"/>
    <property type="evidence" value="ECO:0007669"/>
    <property type="project" value="TreeGrafter"/>
</dbReference>
<dbReference type="AlphaFoldDB" id="A0A8J5V7I5"/>
<evidence type="ECO:0000256" key="3">
    <source>
        <dbReference type="ARBA" id="ARBA00022792"/>
    </source>
</evidence>
<dbReference type="Proteomes" id="UP000729913">
    <property type="component" value="Unassembled WGS sequence"/>
</dbReference>
<accession>A0A8J5V7I5</accession>
<reference evidence="9" key="2">
    <citation type="submission" date="2021-04" db="EMBL/GenBank/DDBJ databases">
        <title>Genome-wide patterns of bracovirus chromosomal integration into multiple host tissues during parasitism.</title>
        <authorList>
            <person name="Chebbi M.A.C."/>
        </authorList>
    </citation>
    <scope>NUCLEOTIDE SEQUENCE</scope>
    <source>
        <tissue evidence="9">Whole body</tissue>
    </source>
</reference>
<comment type="function">
    <text evidence="7">Component of the MICOS complex, a large protein complex of the mitochondrial inner membrane that plays crucial roles in the maintenance of crista junctions, inner membrane architecture, and formation of contact sites to the outer membrane.</text>
</comment>
<protein>
    <recommendedName>
        <fullName evidence="7">MICOS complex subunit MIC60</fullName>
    </recommendedName>
    <alternativeName>
        <fullName evidence="7">Mitofilin</fullName>
    </alternativeName>
</protein>
<dbReference type="GO" id="GO:0042407">
    <property type="term" value="P:cristae formation"/>
    <property type="evidence" value="ECO:0007669"/>
    <property type="project" value="TreeGrafter"/>
</dbReference>
<evidence type="ECO:0000256" key="2">
    <source>
        <dbReference type="ARBA" id="ARBA00022692"/>
    </source>
</evidence>
<proteinExistence type="inferred from homology"/>
<comment type="caution">
    <text evidence="9">The sequence shown here is derived from an EMBL/GenBank/DDBJ whole genome shotgun (WGS) entry which is preliminary data.</text>
</comment>
<dbReference type="OrthoDB" id="10261039at2759"/>
<dbReference type="PANTHER" id="PTHR15415:SF7">
    <property type="entry name" value="MICOS COMPLEX SUBUNIT MIC60"/>
    <property type="match status" value="1"/>
</dbReference>
<dbReference type="InterPro" id="IPR019133">
    <property type="entry name" value="MIC60"/>
</dbReference>
<keyword evidence="3 7" id="KW-0999">Mitochondrion inner membrane</keyword>
<dbReference type="Pfam" id="PF09731">
    <property type="entry name" value="Mitofilin"/>
    <property type="match status" value="1"/>
</dbReference>
<name>A0A8J5V7I5_9HYME</name>
<feature type="coiled-coil region" evidence="8">
    <location>
        <begin position="460"/>
        <end position="499"/>
    </location>
</feature>
<keyword evidence="6 7" id="KW-0472">Membrane</keyword>
<evidence type="ECO:0000256" key="1">
    <source>
        <dbReference type="ARBA" id="ARBA00010877"/>
    </source>
</evidence>
<keyword evidence="10" id="KW-1185">Reference proteome</keyword>
<feature type="transmembrane region" description="Helical" evidence="7">
    <location>
        <begin position="69"/>
        <end position="88"/>
    </location>
</feature>
<evidence type="ECO:0000256" key="7">
    <source>
        <dbReference type="RuleBase" id="RU363000"/>
    </source>
</evidence>
<keyword evidence="8" id="KW-0175">Coiled coil</keyword>
<evidence type="ECO:0000313" key="10">
    <source>
        <dbReference type="Proteomes" id="UP000729913"/>
    </source>
</evidence>
<reference evidence="9" key="1">
    <citation type="submission" date="2020-03" db="EMBL/GenBank/DDBJ databases">
        <authorList>
            <person name="Chebbi M.A."/>
            <person name="Drezen J.M."/>
        </authorList>
    </citation>
    <scope>NUCLEOTIDE SEQUENCE</scope>
    <source>
        <tissue evidence="9">Whole body</tissue>
    </source>
</reference>
<dbReference type="EMBL" id="JAAOIC020000059">
    <property type="protein sequence ID" value="KAG8035538.1"/>
    <property type="molecule type" value="Genomic_DNA"/>
</dbReference>
<comment type="subunit">
    <text evidence="7">Component of the mitochondrial contact site and cristae organizing system (MICOS) complex.</text>
</comment>
<comment type="subcellular location">
    <subcellularLocation>
        <location evidence="7">Mitochondrion inner membrane</location>
        <topology evidence="7">Single-pass membrane protein</topology>
    </subcellularLocation>
</comment>
<evidence type="ECO:0000256" key="8">
    <source>
        <dbReference type="SAM" id="Coils"/>
    </source>
</evidence>
<evidence type="ECO:0000313" key="9">
    <source>
        <dbReference type="EMBL" id="KAG8035538.1"/>
    </source>
</evidence>
<sequence>MYRVGFNVSKNSFCQIYKVEKFDNSRLYSAVRCKALQNRSNVENRLSHRLLVRHSSDGYQSSKKSKSRIGLLAVGSLALGTIAVLGYAKNDREFRDTLDKWIPGADETIKLIFLEENSFIAYIRDFFNNFKQSVPFGIFDTAKEPEIMKPKEEKKASKAIIEAPIETKQKSEISVNTDNKPKKAKKDVIEAENNLPRPSSKDLNQVKATSLDDLKRSCSQLATKAISEYENAIQVVTNYNRAIAEVVEANVSTGHSSSVWKRLKEDTEKQKKITQQVDKSTSDAEQEIKQYLSSMNSKFDLPDTMKLEARNFIDKLLTDLHKAKKRYEDEKSTVKITEKFMDKMKTARQHFHEELQILFPDMNVNDGLLPSSDKAFDLFVLYMYNKVNYLKSELDKLETIGNEKLKAALNFSGASADDIKINEIVSRELKKEKRLLQEEFDKKLLYKYFYSFWKKEKIFMEELRKQLKLQSQINADQLKETLELKERETERLVNQTLEERLENESSNYKAQLGVVVGRLRGLDEALKLRLSEEKGACEVQVLWAACQALARAVKATPHSILDDQPLRPLELEIKAVEHMARRLALVPEEGASLPIYFLSYLQNFLLVKAETPITKSELSDEPIDVNKLDTYDILNRARYWLDRGDLKMSLKYMNLLSGAPRSVAKDWMNETRILLETQQAVDTLIAYTGAIGLLFLGSEQPKKG</sequence>
<comment type="similarity">
    <text evidence="1 7">Belongs to the MICOS complex subunit Mic60 family.</text>
</comment>
<gene>
    <name evidence="9" type="ORF">G9C98_006991</name>
</gene>
<evidence type="ECO:0000256" key="4">
    <source>
        <dbReference type="ARBA" id="ARBA00022989"/>
    </source>
</evidence>
<organism evidence="9 10">
    <name type="scientific">Cotesia typhae</name>
    <dbReference type="NCBI Taxonomy" id="2053667"/>
    <lineage>
        <taxon>Eukaryota</taxon>
        <taxon>Metazoa</taxon>
        <taxon>Ecdysozoa</taxon>
        <taxon>Arthropoda</taxon>
        <taxon>Hexapoda</taxon>
        <taxon>Insecta</taxon>
        <taxon>Pterygota</taxon>
        <taxon>Neoptera</taxon>
        <taxon>Endopterygota</taxon>
        <taxon>Hymenoptera</taxon>
        <taxon>Apocrita</taxon>
        <taxon>Ichneumonoidea</taxon>
        <taxon>Braconidae</taxon>
        <taxon>Microgastrinae</taxon>
        <taxon>Cotesia</taxon>
    </lineage>
</organism>
<evidence type="ECO:0000256" key="6">
    <source>
        <dbReference type="ARBA" id="ARBA00023136"/>
    </source>
</evidence>